<reference evidence="2 3" key="2">
    <citation type="submission" date="2018-11" db="EMBL/GenBank/DDBJ databases">
        <authorList>
            <consortium name="Pathogen Informatics"/>
        </authorList>
    </citation>
    <scope>NUCLEOTIDE SEQUENCE [LARGE SCALE GENOMIC DNA]</scope>
</reference>
<organism evidence="3 4">
    <name type="scientific">Toxocara canis</name>
    <name type="common">Canine roundworm</name>
    <dbReference type="NCBI Taxonomy" id="6265"/>
    <lineage>
        <taxon>Eukaryota</taxon>
        <taxon>Metazoa</taxon>
        <taxon>Ecdysozoa</taxon>
        <taxon>Nematoda</taxon>
        <taxon>Chromadorea</taxon>
        <taxon>Rhabditida</taxon>
        <taxon>Spirurina</taxon>
        <taxon>Ascaridomorpha</taxon>
        <taxon>Ascaridoidea</taxon>
        <taxon>Toxocaridae</taxon>
        <taxon>Toxocara</taxon>
    </lineage>
</organism>
<accession>A0A183VH87</accession>
<sequence>MALGLTRVGLEPTPPKRLVPKTSALDHSGISSRYCLCYRPNAPIEEIALRLTRVGFEPTPTERLVPKTTASDRSAISPRICHSYRLNAPIKVPEILIPVSLGLTRVGFEPTPPKRLLPKPSALDRSVISPRYCLGHRSNASIEESHDSKNMNWEKLSTVGTRNSKSSGASFDESGIRTHASQETGALNQRLRPLGHLAKDISQQSP</sequence>
<evidence type="ECO:0000313" key="3">
    <source>
        <dbReference type="Proteomes" id="UP000050794"/>
    </source>
</evidence>
<proteinExistence type="predicted"/>
<name>A0A183VH87_TOXCA</name>
<dbReference type="WBParaSite" id="TCNE_0002011101-mRNA-1">
    <property type="protein sequence ID" value="TCNE_0002011101-mRNA-1"/>
    <property type="gene ID" value="TCNE_0002011101"/>
</dbReference>
<reference evidence="4" key="1">
    <citation type="submission" date="2016-06" db="UniProtKB">
        <authorList>
            <consortium name="WormBaseParasite"/>
        </authorList>
    </citation>
    <scope>IDENTIFICATION</scope>
</reference>
<dbReference type="Proteomes" id="UP000050794">
    <property type="component" value="Unassembled WGS sequence"/>
</dbReference>
<dbReference type="EMBL" id="UYWY01028276">
    <property type="protein sequence ID" value="VDM51428.1"/>
    <property type="molecule type" value="Genomic_DNA"/>
</dbReference>
<feature type="region of interest" description="Disordered" evidence="1">
    <location>
        <begin position="158"/>
        <end position="206"/>
    </location>
</feature>
<gene>
    <name evidence="2" type="ORF">TCNE_LOCUS20107</name>
</gene>
<evidence type="ECO:0000313" key="4">
    <source>
        <dbReference type="WBParaSite" id="TCNE_0002011101-mRNA-1"/>
    </source>
</evidence>
<keyword evidence="3" id="KW-1185">Reference proteome</keyword>
<evidence type="ECO:0000313" key="2">
    <source>
        <dbReference type="EMBL" id="VDM51428.1"/>
    </source>
</evidence>
<protein>
    <submittedName>
        <fullName evidence="2 4">Uncharacterized protein</fullName>
    </submittedName>
</protein>
<dbReference type="AlphaFoldDB" id="A0A183VH87"/>
<evidence type="ECO:0000256" key="1">
    <source>
        <dbReference type="SAM" id="MobiDB-lite"/>
    </source>
</evidence>
<feature type="compositionally biased region" description="Polar residues" evidence="1">
    <location>
        <begin position="158"/>
        <end position="169"/>
    </location>
</feature>